<dbReference type="SUPFAM" id="SSF53850">
    <property type="entry name" value="Periplasmic binding protein-like II"/>
    <property type="match status" value="1"/>
</dbReference>
<dbReference type="RefSeq" id="WP_149332803.1">
    <property type="nucleotide sequence ID" value="NZ_QOVF01000003.1"/>
</dbReference>
<feature type="chain" id="PRO_5031366616" evidence="1">
    <location>
        <begin position="25"/>
        <end position="388"/>
    </location>
</feature>
<evidence type="ECO:0000256" key="1">
    <source>
        <dbReference type="SAM" id="SignalP"/>
    </source>
</evidence>
<proteinExistence type="predicted"/>
<gene>
    <name evidence="2" type="ORF">DT594_11495</name>
</gene>
<protein>
    <submittedName>
        <fullName evidence="2">C4-dicarboxylate ABC transporter substrate-binding protein</fullName>
    </submittedName>
</protein>
<dbReference type="InterPro" id="IPR011852">
    <property type="entry name" value="TRAP_TAXI"/>
</dbReference>
<feature type="signal peptide" evidence="1">
    <location>
        <begin position="1"/>
        <end position="24"/>
    </location>
</feature>
<dbReference type="OrthoDB" id="9780180at2"/>
<dbReference type="EMBL" id="QOVF01000003">
    <property type="protein sequence ID" value="KAA0693942.1"/>
    <property type="molecule type" value="Genomic_DNA"/>
</dbReference>
<reference evidence="2 3" key="1">
    <citation type="submission" date="2018-07" db="EMBL/GenBank/DDBJ databases">
        <title>Pseudomonas laoshanensis sp. nov., isolated from soil.</title>
        <authorList>
            <person name="Sun J."/>
            <person name="Yu L."/>
            <person name="Wang M."/>
            <person name="Zhang C."/>
        </authorList>
    </citation>
    <scope>NUCLEOTIDE SEQUENCE [LARGE SCALE GENOMIC DNA]</scope>
    <source>
        <strain evidence="2 3">Y22</strain>
    </source>
</reference>
<name>A0A7V7KWZ9_9GAMM</name>
<organism evidence="2 3">
    <name type="scientific">Halopseudomonas laoshanensis</name>
    <dbReference type="NCBI Taxonomy" id="2268758"/>
    <lineage>
        <taxon>Bacteria</taxon>
        <taxon>Pseudomonadati</taxon>
        <taxon>Pseudomonadota</taxon>
        <taxon>Gammaproteobacteria</taxon>
        <taxon>Pseudomonadales</taxon>
        <taxon>Pseudomonadaceae</taxon>
        <taxon>Halopseudomonas</taxon>
    </lineage>
</organism>
<evidence type="ECO:0000313" key="2">
    <source>
        <dbReference type="EMBL" id="KAA0693942.1"/>
    </source>
</evidence>
<sequence>MRISLSRLATTLALAFTLPIAAVAESALPRVMVWTAYGTGAAGYAQAAALGGLLKFEENSNIRILPGRNDVSRMIPLKTGRAGYCLCGIASYFGQEGIFLFNKPDWGPQPIRMVLASQGTQSFGLAAAADTGLKHPSELKGQRIIFIRGADSINMITSAVLAYGGLTWDDVRRVDASGTNEAIEALINGHADIMPMSTRTPLMERIAASPRGISWLGMPNETPEEKAAWARAKQIIPYYLPQFETRGAGVSEETPWHGGGYALPILVTNADRDTDEIYALTRFVDEHYDEFKNLAPGAEGWELSRQVFDWVMPYHEGAIRYFREAGVWTEAHEAHNHNLLQRQQLMLDAWEEQLAASADLPLPEFQRSWMERRSQVLTAAGFDPGFQR</sequence>
<comment type="caution">
    <text evidence="2">The sequence shown here is derived from an EMBL/GenBank/DDBJ whole genome shotgun (WGS) entry which is preliminary data.</text>
</comment>
<dbReference type="NCBIfam" id="TIGR02122">
    <property type="entry name" value="TRAP_TAXI"/>
    <property type="match status" value="1"/>
</dbReference>
<accession>A0A7V7KWZ9</accession>
<dbReference type="Gene3D" id="3.40.190.10">
    <property type="entry name" value="Periplasmic binding protein-like II"/>
    <property type="match status" value="2"/>
</dbReference>
<dbReference type="Pfam" id="PF16868">
    <property type="entry name" value="NMT1_3"/>
    <property type="match status" value="1"/>
</dbReference>
<dbReference type="AlphaFoldDB" id="A0A7V7KWZ9"/>
<dbReference type="Proteomes" id="UP000463138">
    <property type="component" value="Unassembled WGS sequence"/>
</dbReference>
<evidence type="ECO:0000313" key="3">
    <source>
        <dbReference type="Proteomes" id="UP000463138"/>
    </source>
</evidence>
<keyword evidence="3" id="KW-1185">Reference proteome</keyword>
<keyword evidence="1" id="KW-0732">Signal</keyword>